<dbReference type="RefSeq" id="WP_070979749.1">
    <property type="nucleotide sequence ID" value="NZ_CP017707.1"/>
</dbReference>
<dbReference type="EMBL" id="CP017707">
    <property type="protein sequence ID" value="AOZ50403.1"/>
    <property type="molecule type" value="Genomic_DNA"/>
</dbReference>
<gene>
    <name evidence="2" type="ORF">BKX93_10630</name>
</gene>
<dbReference type="InterPro" id="IPR048851">
    <property type="entry name" value="PaaA2_dom"/>
</dbReference>
<dbReference type="AlphaFoldDB" id="A0A1D9LGL0"/>
<feature type="domain" description="Stability determinant" evidence="1">
    <location>
        <begin position="15"/>
        <end position="41"/>
    </location>
</feature>
<accession>A0A1D9LGL0</accession>
<dbReference type="Gene3D" id="6.20.450.20">
    <property type="match status" value="1"/>
</dbReference>
<sequence length="59" mass="6681">MSQPEPIPPTPESTISYDEYVRQAVQVALDDPRPGIPNEEVKHYFALKRAALLQRSKSD</sequence>
<proteinExistence type="predicted"/>
<dbReference type="KEGG" id="cvc:BKX93_10630"/>
<reference evidence="2 3" key="1">
    <citation type="submission" date="2016-10" db="EMBL/GenBank/DDBJ databases">
        <title>Chromobacterium muskegensis sp. nov., an insecticidal bacterium isolated from Sphagnum bogs.</title>
        <authorList>
            <person name="Sparks M.E."/>
            <person name="Blackburn M.B."/>
            <person name="Gundersen-Rindal D.E."/>
            <person name="Mitchell A."/>
            <person name="Farrar R."/>
            <person name="Kuhar D."/>
        </authorList>
    </citation>
    <scope>NUCLEOTIDE SEQUENCE [LARGE SCALE GENOMIC DNA]</scope>
    <source>
        <strain evidence="2 3">21-1</strain>
    </source>
</reference>
<name>A0A1D9LGL0_9NEIS</name>
<evidence type="ECO:0000313" key="3">
    <source>
        <dbReference type="Proteomes" id="UP000178776"/>
    </source>
</evidence>
<evidence type="ECO:0000313" key="2">
    <source>
        <dbReference type="EMBL" id="AOZ50403.1"/>
    </source>
</evidence>
<protein>
    <recommendedName>
        <fullName evidence="1">Stability determinant domain-containing protein</fullName>
    </recommendedName>
</protein>
<dbReference type="Proteomes" id="UP000178776">
    <property type="component" value="Chromosome"/>
</dbReference>
<organism evidence="2 3">
    <name type="scientific">Chromobacterium vaccinii</name>
    <dbReference type="NCBI Taxonomy" id="1108595"/>
    <lineage>
        <taxon>Bacteria</taxon>
        <taxon>Pseudomonadati</taxon>
        <taxon>Pseudomonadota</taxon>
        <taxon>Betaproteobacteria</taxon>
        <taxon>Neisseriales</taxon>
        <taxon>Chromobacteriaceae</taxon>
        <taxon>Chromobacterium</taxon>
    </lineage>
</organism>
<evidence type="ECO:0000259" key="1">
    <source>
        <dbReference type="Pfam" id="PF21217"/>
    </source>
</evidence>
<dbReference type="Pfam" id="PF21217">
    <property type="entry name" value="PaaA2"/>
    <property type="match status" value="1"/>
</dbReference>
<dbReference type="GeneID" id="68841671"/>